<keyword evidence="1" id="KW-0805">Transcription regulation</keyword>
<dbReference type="InterPro" id="IPR020449">
    <property type="entry name" value="Tscrpt_reg_AraC-type_HTH"/>
</dbReference>
<dbReference type="OrthoDB" id="9794370at2"/>
<protein>
    <submittedName>
        <fullName evidence="7">AraC family transcriptional regulator</fullName>
    </submittedName>
</protein>
<dbReference type="Pfam" id="PF17853">
    <property type="entry name" value="GGDEF_2"/>
    <property type="match status" value="1"/>
</dbReference>
<dbReference type="KEGG" id="pbd:PBOR_09495"/>
<dbReference type="RefSeq" id="WP_042211397.1">
    <property type="nucleotide sequence ID" value="NZ_CP009285.1"/>
</dbReference>
<name>A0A089MKQ3_PAEBO</name>
<dbReference type="GO" id="GO:0000160">
    <property type="term" value="P:phosphorelay signal transduction system"/>
    <property type="evidence" value="ECO:0007669"/>
    <property type="project" value="InterPro"/>
</dbReference>
<dbReference type="GO" id="GO:0003700">
    <property type="term" value="F:DNA-binding transcription factor activity"/>
    <property type="evidence" value="ECO:0007669"/>
    <property type="project" value="InterPro"/>
</dbReference>
<evidence type="ECO:0000259" key="6">
    <source>
        <dbReference type="PROSITE" id="PS50110"/>
    </source>
</evidence>
<dbReference type="SUPFAM" id="SSF46689">
    <property type="entry name" value="Homeodomain-like"/>
    <property type="match status" value="2"/>
</dbReference>
<evidence type="ECO:0000313" key="7">
    <source>
        <dbReference type="EMBL" id="AIQ57139.1"/>
    </source>
</evidence>
<evidence type="ECO:0000256" key="1">
    <source>
        <dbReference type="ARBA" id="ARBA00023015"/>
    </source>
</evidence>
<keyword evidence="3" id="KW-0804">Transcription</keyword>
<dbReference type="PANTHER" id="PTHR43280:SF2">
    <property type="entry name" value="HTH-TYPE TRANSCRIPTIONAL REGULATOR EXSA"/>
    <property type="match status" value="1"/>
</dbReference>
<keyword evidence="4" id="KW-0597">Phosphoprotein</keyword>
<keyword evidence="2" id="KW-0238">DNA-binding</keyword>
<proteinExistence type="predicted"/>
<dbReference type="PROSITE" id="PS01124">
    <property type="entry name" value="HTH_ARAC_FAMILY_2"/>
    <property type="match status" value="1"/>
</dbReference>
<dbReference type="HOGENOM" id="CLU_000445_5_0_9"/>
<dbReference type="SUPFAM" id="SSF52172">
    <property type="entry name" value="CheY-like"/>
    <property type="match status" value="1"/>
</dbReference>
<sequence length="543" mass="61857">MDQDQEQGKFKLCIIDDIKSVVEMISRKPAWQEHGIEVAGTALDGEEGLRMIRETRPDMVLTDIRMPRMDGLQMTRAILDFLPGCKIIILSAYSEFSYAQEAIRLGALDFVKKPFSLDEIVKVVLKAKELCLQERHETARLAAMESRIKESMPILRQEYLTFLLHHQTTEADARSRWAYLEIPLAQHDFFVFVAEIDHFAEKLQGQPVQEVELLRFSLHNILEETISAWTRGVIIREATDRYVCIINGSDPDTAALITEACCTNVSRFSRNTLSIGMGLGVASIHELAAAYGQALSALGYHFYTGGNGVYNYGDIENKPLALHSYSAAAEQELLFALRSGNTGKSLQVLDQLFAELLDNDLLPEPRYVESVGYELSFRICRVMLEQFPYEQVEPLERSIEVMKHRVHPSLQDIRGLLDDLCREACSLVEEARSVESTRIIQQAKAYIREHLNTSLSLEQVAKQISLSQGYFSNLFKKVQGVSFQQYVMHEKMEKAKAMLIDGLQVQEIALDLGYEHRRYFSEVFKKYTGMTPSEFKLHYLGKE</sequence>
<dbReference type="Gene3D" id="3.40.50.2300">
    <property type="match status" value="1"/>
</dbReference>
<dbReference type="InterPro" id="IPR041522">
    <property type="entry name" value="CdaR_GGDEF"/>
</dbReference>
<dbReference type="Pfam" id="PF12833">
    <property type="entry name" value="HTH_18"/>
    <property type="match status" value="1"/>
</dbReference>
<dbReference type="Proteomes" id="UP000029518">
    <property type="component" value="Chromosome"/>
</dbReference>
<evidence type="ECO:0000259" key="5">
    <source>
        <dbReference type="PROSITE" id="PS01124"/>
    </source>
</evidence>
<dbReference type="InterPro" id="IPR018062">
    <property type="entry name" value="HTH_AraC-typ_CS"/>
</dbReference>
<dbReference type="InterPro" id="IPR009057">
    <property type="entry name" value="Homeodomain-like_sf"/>
</dbReference>
<reference evidence="7" key="1">
    <citation type="submission" date="2014-08" db="EMBL/GenBank/DDBJ databases">
        <title>Comparative genomics of the Paenibacillus odorifer group.</title>
        <authorList>
            <person name="den Bakker H.C."/>
            <person name="Tsai Y.-C.Y.-C."/>
            <person name="Martin N."/>
            <person name="Korlach J."/>
            <person name="Wiedmann M."/>
        </authorList>
    </citation>
    <scope>NUCLEOTIDE SEQUENCE [LARGE SCALE GENOMIC DNA]</scope>
    <source>
        <strain evidence="7">DSM 13188</strain>
    </source>
</reference>
<dbReference type="InterPro" id="IPR001789">
    <property type="entry name" value="Sig_transdc_resp-reg_receiver"/>
</dbReference>
<accession>A0A089MKQ3</accession>
<dbReference type="PANTHER" id="PTHR43280">
    <property type="entry name" value="ARAC-FAMILY TRANSCRIPTIONAL REGULATOR"/>
    <property type="match status" value="1"/>
</dbReference>
<dbReference type="PROSITE" id="PS00041">
    <property type="entry name" value="HTH_ARAC_FAMILY_1"/>
    <property type="match status" value="1"/>
</dbReference>
<organism evidence="7 8">
    <name type="scientific">Paenibacillus borealis</name>
    <dbReference type="NCBI Taxonomy" id="160799"/>
    <lineage>
        <taxon>Bacteria</taxon>
        <taxon>Bacillati</taxon>
        <taxon>Bacillota</taxon>
        <taxon>Bacilli</taxon>
        <taxon>Bacillales</taxon>
        <taxon>Paenibacillaceae</taxon>
        <taxon>Paenibacillus</taxon>
    </lineage>
</organism>
<dbReference type="PRINTS" id="PR00032">
    <property type="entry name" value="HTHARAC"/>
</dbReference>
<dbReference type="GO" id="GO:0043565">
    <property type="term" value="F:sequence-specific DNA binding"/>
    <property type="evidence" value="ECO:0007669"/>
    <property type="project" value="InterPro"/>
</dbReference>
<evidence type="ECO:0000313" key="8">
    <source>
        <dbReference type="Proteomes" id="UP000029518"/>
    </source>
</evidence>
<dbReference type="AlphaFoldDB" id="A0A089MKQ3"/>
<evidence type="ECO:0000256" key="4">
    <source>
        <dbReference type="PROSITE-ProRule" id="PRU00169"/>
    </source>
</evidence>
<evidence type="ECO:0000256" key="2">
    <source>
        <dbReference type="ARBA" id="ARBA00023125"/>
    </source>
</evidence>
<gene>
    <name evidence="7" type="ORF">PBOR_09495</name>
</gene>
<dbReference type="SMART" id="SM00448">
    <property type="entry name" value="REC"/>
    <property type="match status" value="1"/>
</dbReference>
<dbReference type="CDD" id="cd17536">
    <property type="entry name" value="REC_YesN-like"/>
    <property type="match status" value="1"/>
</dbReference>
<dbReference type="PROSITE" id="PS50110">
    <property type="entry name" value="RESPONSE_REGULATORY"/>
    <property type="match status" value="1"/>
</dbReference>
<dbReference type="SMART" id="SM00342">
    <property type="entry name" value="HTH_ARAC"/>
    <property type="match status" value="1"/>
</dbReference>
<evidence type="ECO:0000256" key="3">
    <source>
        <dbReference type="ARBA" id="ARBA00023163"/>
    </source>
</evidence>
<keyword evidence="8" id="KW-1185">Reference proteome</keyword>
<feature type="modified residue" description="4-aspartylphosphate" evidence="4">
    <location>
        <position position="63"/>
    </location>
</feature>
<dbReference type="InterPro" id="IPR018060">
    <property type="entry name" value="HTH_AraC"/>
</dbReference>
<feature type="domain" description="HTH araC/xylS-type" evidence="5">
    <location>
        <begin position="441"/>
        <end position="538"/>
    </location>
</feature>
<dbReference type="Pfam" id="PF00072">
    <property type="entry name" value="Response_reg"/>
    <property type="match status" value="1"/>
</dbReference>
<feature type="domain" description="Response regulatory" evidence="6">
    <location>
        <begin position="11"/>
        <end position="128"/>
    </location>
</feature>
<dbReference type="Gene3D" id="1.10.10.60">
    <property type="entry name" value="Homeodomain-like"/>
    <property type="match status" value="2"/>
</dbReference>
<dbReference type="EMBL" id="CP009285">
    <property type="protein sequence ID" value="AIQ57139.1"/>
    <property type="molecule type" value="Genomic_DNA"/>
</dbReference>
<dbReference type="InterPro" id="IPR011006">
    <property type="entry name" value="CheY-like_superfamily"/>
</dbReference>